<proteinExistence type="inferred from homology"/>
<reference evidence="4 5" key="1">
    <citation type="submission" date="2015-09" db="EMBL/GenBank/DDBJ databases">
        <authorList>
            <consortium name="Pathogen Informatics"/>
        </authorList>
    </citation>
    <scope>NUCLEOTIDE SEQUENCE [LARGE SCALE GENOMIC DNA]</scope>
    <source>
        <strain evidence="4 5">2789STDY5834966</strain>
    </source>
</reference>
<dbReference type="AlphaFoldDB" id="A0A173UDW5"/>
<dbReference type="InterPro" id="IPR029052">
    <property type="entry name" value="Metallo-depent_PP-like"/>
</dbReference>
<keyword evidence="2" id="KW-0479">Metal-binding</keyword>
<gene>
    <name evidence="4" type="ORF">ERS852578_02370</name>
</gene>
<evidence type="ECO:0000313" key="5">
    <source>
        <dbReference type="Proteomes" id="UP000095390"/>
    </source>
</evidence>
<comment type="cofactor">
    <cofactor evidence="2">
        <name>a divalent metal cation</name>
        <dbReference type="ChEBI" id="CHEBI:60240"/>
    </cofactor>
</comment>
<evidence type="ECO:0000313" key="4">
    <source>
        <dbReference type="EMBL" id="CUN13024.1"/>
    </source>
</evidence>
<comment type="similarity">
    <text evidence="1 2">Belongs to the metallophosphoesterase superfamily. YfcE family.</text>
</comment>
<dbReference type="Proteomes" id="UP000095390">
    <property type="component" value="Unassembled WGS sequence"/>
</dbReference>
<name>A0A173UDW5_9FIRM</name>
<organism evidence="4 5">
    <name type="scientific">Anaerobutyricum hallii</name>
    <dbReference type="NCBI Taxonomy" id="39488"/>
    <lineage>
        <taxon>Bacteria</taxon>
        <taxon>Bacillati</taxon>
        <taxon>Bacillota</taxon>
        <taxon>Clostridia</taxon>
        <taxon>Lachnospirales</taxon>
        <taxon>Lachnospiraceae</taxon>
        <taxon>Anaerobutyricum</taxon>
    </lineage>
</organism>
<keyword evidence="4" id="KW-0378">Hydrolase</keyword>
<dbReference type="SUPFAM" id="SSF56300">
    <property type="entry name" value="Metallo-dependent phosphatases"/>
    <property type="match status" value="1"/>
</dbReference>
<evidence type="ECO:0000259" key="3">
    <source>
        <dbReference type="Pfam" id="PF12850"/>
    </source>
</evidence>
<sequence>MSEKKMRILVISDSHGRNDDVAGVIEQVGHIDMLIHCGDVERGDDYIRSLVDCPVHMVAGNNDYNLELPSQDIFNIGDYKVLVVHGHTFCVYRGVERLKQYALQNHIDIVMFGHTHKPYIEIDEDVTVLNPGSVSYPRQSDHMPTFLIMEIDDEGGAHYGHGYYKSKFSEIKI</sequence>
<evidence type="ECO:0000256" key="1">
    <source>
        <dbReference type="ARBA" id="ARBA00008950"/>
    </source>
</evidence>
<accession>A0A173UDW5</accession>
<dbReference type="EMBL" id="CYYC01000034">
    <property type="protein sequence ID" value="CUN13024.1"/>
    <property type="molecule type" value="Genomic_DNA"/>
</dbReference>
<evidence type="ECO:0000256" key="2">
    <source>
        <dbReference type="RuleBase" id="RU362039"/>
    </source>
</evidence>
<dbReference type="RefSeq" id="WP_330380871.1">
    <property type="nucleotide sequence ID" value="NZ_CYYC01000034.1"/>
</dbReference>
<dbReference type="Gene3D" id="3.60.21.10">
    <property type="match status" value="1"/>
</dbReference>
<dbReference type="Pfam" id="PF12850">
    <property type="entry name" value="Metallophos_2"/>
    <property type="match status" value="1"/>
</dbReference>
<dbReference type="GO" id="GO:0046872">
    <property type="term" value="F:metal ion binding"/>
    <property type="evidence" value="ECO:0007669"/>
    <property type="project" value="UniProtKB-KW"/>
</dbReference>
<protein>
    <recommendedName>
        <fullName evidence="2">Phosphoesterase</fullName>
        <ecNumber evidence="2">3.1.4.-</ecNumber>
    </recommendedName>
</protein>
<dbReference type="GO" id="GO:0016787">
    <property type="term" value="F:hydrolase activity"/>
    <property type="evidence" value="ECO:0007669"/>
    <property type="project" value="UniProtKB-UniRule"/>
</dbReference>
<dbReference type="InterPro" id="IPR024654">
    <property type="entry name" value="Calcineurin-like_PHP_lpxH"/>
</dbReference>
<dbReference type="PANTHER" id="PTHR11124">
    <property type="entry name" value="VACUOLAR SORTING PROTEIN VPS29"/>
    <property type="match status" value="1"/>
</dbReference>
<feature type="domain" description="Calcineurin-like phosphoesterase" evidence="3">
    <location>
        <begin position="6"/>
        <end position="153"/>
    </location>
</feature>
<dbReference type="EC" id="3.1.4.-" evidence="2"/>
<dbReference type="NCBIfam" id="TIGR00040">
    <property type="entry name" value="yfcE"/>
    <property type="match status" value="1"/>
</dbReference>
<dbReference type="InterPro" id="IPR000979">
    <property type="entry name" value="Phosphodiesterase_MJ0936/Vps29"/>
</dbReference>